<evidence type="ECO:0000259" key="2">
    <source>
        <dbReference type="Pfam" id="PF22679"/>
    </source>
</evidence>
<dbReference type="Proteomes" id="UP001155586">
    <property type="component" value="Unassembled WGS sequence"/>
</dbReference>
<proteinExistence type="predicted"/>
<dbReference type="Pfam" id="PF22679">
    <property type="entry name" value="T1R_D3-like"/>
    <property type="match status" value="1"/>
</dbReference>
<accession>A0A9X3CJC7</accession>
<feature type="coiled-coil region" evidence="1">
    <location>
        <begin position="140"/>
        <end position="186"/>
    </location>
</feature>
<keyword evidence="4" id="KW-1185">Reference proteome</keyword>
<reference evidence="3" key="1">
    <citation type="submission" date="2022-02" db="EMBL/GenBank/DDBJ databases">
        <title>Vibrio sp. nov., a new bacterium isolated from Bohai sea, China.</title>
        <authorList>
            <person name="Yuan Y."/>
        </authorList>
    </citation>
    <scope>NUCLEOTIDE SEQUENCE</scope>
    <source>
        <strain evidence="3">DBSS07</strain>
    </source>
</reference>
<organism evidence="3 4">
    <name type="scientific">Vibrio paucivorans</name>
    <dbReference type="NCBI Taxonomy" id="2829489"/>
    <lineage>
        <taxon>Bacteria</taxon>
        <taxon>Pseudomonadati</taxon>
        <taxon>Pseudomonadota</taxon>
        <taxon>Gammaproteobacteria</taxon>
        <taxon>Vibrionales</taxon>
        <taxon>Vibrionaceae</taxon>
        <taxon>Vibrio</taxon>
    </lineage>
</organism>
<dbReference type="PANTHER" id="PTHR42927:SF1">
    <property type="entry name" value="HELICASE SUPERFAMILY 1 AND 2 DOMAIN-CONTAINING PROTEIN"/>
    <property type="match status" value="1"/>
</dbReference>
<dbReference type="Gene3D" id="3.40.50.300">
    <property type="entry name" value="P-loop containing nucleotide triphosphate hydrolases"/>
    <property type="match status" value="1"/>
</dbReference>
<evidence type="ECO:0000256" key="1">
    <source>
        <dbReference type="SAM" id="Coils"/>
    </source>
</evidence>
<evidence type="ECO:0000313" key="3">
    <source>
        <dbReference type="EMBL" id="MCW8336599.1"/>
    </source>
</evidence>
<dbReference type="InterPro" id="IPR055180">
    <property type="entry name" value="HsdR_RecA-like_helicase_dom_2"/>
</dbReference>
<dbReference type="EMBL" id="JAKRRX010000298">
    <property type="protein sequence ID" value="MCW8336599.1"/>
    <property type="molecule type" value="Genomic_DNA"/>
</dbReference>
<feature type="domain" description="Restriction endonuclease type I HsdR second RecA-like helicase" evidence="2">
    <location>
        <begin position="3"/>
        <end position="55"/>
    </location>
</feature>
<dbReference type="InterPro" id="IPR027417">
    <property type="entry name" value="P-loop_NTPase"/>
</dbReference>
<dbReference type="PANTHER" id="PTHR42927">
    <property type="entry name" value="HELICASE SUPERFAMILY 1 AND 2 DOMAIN-CONTAINING PROTEIN"/>
    <property type="match status" value="1"/>
</dbReference>
<gene>
    <name evidence="3" type="ORF">MD483_22590</name>
</gene>
<comment type="caution">
    <text evidence="3">The sequence shown here is derived from an EMBL/GenBank/DDBJ whole genome shotgun (WGS) entry which is preliminary data.</text>
</comment>
<sequence length="379" mass="43203">MYQIMLVANKFQTGFNQPKLCAMYLDKKISDIEAVQTLSRLNRTYKGKDKTFVIDFASDDAEVILSAFKKYDTGAEILDVQDLDIVYDEKNLLDSVGIYNQSDIQHFMHVRGSAIGRSEQMHKKLFSAVQRPTDVFNEKMKALNAEVKLWEEIEDKAEQAGDSVALKNAEHQASEFRKQRESLNRFKTNLARFVRTYSYIAQLIELEDADLENFASFAQLLSKRLHGMGLDNIDIGAITIDNYHIKKTFETVEVDEKEKLRGRKVNESDPVDREKQFLSEIIDRLNILFGDVGDESGRENFANGTVSRLDENENVVEQVTKNDKQTALQGDLPKETKTAIVKAMMTEGDIAKTLLKDPQILDGYCDIVYDMLVRKLKAA</sequence>
<protein>
    <recommendedName>
        <fullName evidence="2">Restriction endonuclease type I HsdR second RecA-like helicase domain-containing protein</fullName>
    </recommendedName>
</protein>
<keyword evidence="1" id="KW-0175">Coiled coil</keyword>
<dbReference type="AlphaFoldDB" id="A0A9X3CJC7"/>
<name>A0A9X3CJC7_9VIBR</name>
<evidence type="ECO:0000313" key="4">
    <source>
        <dbReference type="Proteomes" id="UP001155586"/>
    </source>
</evidence>